<keyword evidence="1" id="KW-0472">Membrane</keyword>
<sequence>MKKNKTLIATVLFLMISIVGVAQIVTPPPPAQQVPPVGLPIDNDIIVLVVVGLLYGVYKLLTKRKASNI</sequence>
<keyword evidence="1" id="KW-1133">Transmembrane helix</keyword>
<feature type="transmembrane region" description="Helical" evidence="1">
    <location>
        <begin position="45"/>
        <end position="61"/>
    </location>
</feature>
<comment type="caution">
    <text evidence="2">The sequence shown here is derived from an EMBL/GenBank/DDBJ whole genome shotgun (WGS) entry which is preliminary data.</text>
</comment>
<keyword evidence="1" id="KW-0812">Transmembrane</keyword>
<dbReference type="EMBL" id="JACXXH010000003">
    <property type="protein sequence ID" value="MBD3863041.1"/>
    <property type="molecule type" value="Genomic_DNA"/>
</dbReference>
<proteinExistence type="predicted"/>
<organism evidence="2 3">
    <name type="scientific">Olleya marilimosa</name>
    <dbReference type="NCBI Taxonomy" id="272164"/>
    <lineage>
        <taxon>Bacteria</taxon>
        <taxon>Pseudomonadati</taxon>
        <taxon>Bacteroidota</taxon>
        <taxon>Flavobacteriia</taxon>
        <taxon>Flavobacteriales</taxon>
        <taxon>Flavobacteriaceae</taxon>
    </lineage>
</organism>
<evidence type="ECO:0000256" key="1">
    <source>
        <dbReference type="SAM" id="Phobius"/>
    </source>
</evidence>
<dbReference type="RefSeq" id="WP_191101152.1">
    <property type="nucleotide sequence ID" value="NZ_JACXXH010000003.1"/>
</dbReference>
<reference evidence="2 3" key="1">
    <citation type="submission" date="2020-09" db="EMBL/GenBank/DDBJ databases">
        <title>Bacillus nautilus sp. nov., Chryseoglobus crepusculi sp. nov, and Psychrobacter noctis sp. nov., isolated from deep-sea sponges from the equatorial Atlantic.</title>
        <authorList>
            <person name="Stennett H.L."/>
            <person name="Williams S.E."/>
        </authorList>
    </citation>
    <scope>NUCLEOTIDE SEQUENCE [LARGE SCALE GENOMIC DNA]</scope>
    <source>
        <strain evidence="2 3">28M-24</strain>
    </source>
</reference>
<name>A0ABR8LTX1_9FLAO</name>
<accession>A0ABR8LTX1</accession>
<keyword evidence="3" id="KW-1185">Reference proteome</keyword>
<evidence type="ECO:0008006" key="4">
    <source>
        <dbReference type="Google" id="ProtNLM"/>
    </source>
</evidence>
<dbReference type="Proteomes" id="UP000627521">
    <property type="component" value="Unassembled WGS sequence"/>
</dbReference>
<evidence type="ECO:0000313" key="2">
    <source>
        <dbReference type="EMBL" id="MBD3863041.1"/>
    </source>
</evidence>
<evidence type="ECO:0000313" key="3">
    <source>
        <dbReference type="Proteomes" id="UP000627521"/>
    </source>
</evidence>
<protein>
    <recommendedName>
        <fullName evidence="4">Signal peptidase</fullName>
    </recommendedName>
</protein>
<gene>
    <name evidence="2" type="ORF">IEG06_06220</name>
</gene>
<feature type="transmembrane region" description="Helical" evidence="1">
    <location>
        <begin position="7"/>
        <end position="25"/>
    </location>
</feature>